<dbReference type="Pfam" id="PF01258">
    <property type="entry name" value="zf-dskA_traR"/>
    <property type="match status" value="1"/>
</dbReference>
<sequence>MSFAVPPALYRIAAAFDTSLLLTFSWFYPASKRRIFQRAPKVMASSTHISCKVLHAKSKPCVAKLVTRAKTHKVRGVPGKKVVKKAAKKAPAKKAPAKKVAKKAPAKKVAKKAAAKKAAKKAPAKKVAKKAPAKKSIPVKKAPASKSHGRPFPSKIGKTTLTVDEKSQTVSVATVVAPSAAPVVEERRLVMPPPPRPVKSGKKVAPLKPIKAAPTPVTADANEAPWTAAELKSVRADIFADLERLRHELAVVEREMDELIADSGEGAGDDQADSGTKTFEREHEMSLVINARDMVLQTERALERIDAKTYGNCEDCGAAIGKARLQVFPRATLCMICKQKEERR</sequence>
<dbReference type="InterPro" id="IPR000962">
    <property type="entry name" value="Znf_DskA_TraR"/>
</dbReference>
<gene>
    <name evidence="7" type="ORF">UFOPK2735_00509</name>
</gene>
<feature type="compositionally biased region" description="Basic residues" evidence="5">
    <location>
        <begin position="81"/>
        <end position="133"/>
    </location>
</feature>
<evidence type="ECO:0000256" key="2">
    <source>
        <dbReference type="ARBA" id="ARBA00022771"/>
    </source>
</evidence>
<dbReference type="PROSITE" id="PS51128">
    <property type="entry name" value="ZF_DKSA_2"/>
    <property type="match status" value="1"/>
</dbReference>
<dbReference type="InterPro" id="IPR037187">
    <property type="entry name" value="DnaK_N"/>
</dbReference>
<evidence type="ECO:0000256" key="1">
    <source>
        <dbReference type="ARBA" id="ARBA00022723"/>
    </source>
</evidence>
<feature type="compositionally biased region" description="Low complexity" evidence="5">
    <location>
        <begin position="134"/>
        <end position="146"/>
    </location>
</feature>
<dbReference type="EMBL" id="CAEZYP010000059">
    <property type="protein sequence ID" value="CAB4728615.1"/>
    <property type="molecule type" value="Genomic_DNA"/>
</dbReference>
<dbReference type="SUPFAM" id="SSF109635">
    <property type="entry name" value="DnaK suppressor protein DksA, alpha-hairpin domain"/>
    <property type="match status" value="1"/>
</dbReference>
<evidence type="ECO:0000256" key="3">
    <source>
        <dbReference type="ARBA" id="ARBA00022833"/>
    </source>
</evidence>
<keyword evidence="2" id="KW-0863">Zinc-finger</keyword>
<keyword evidence="1" id="KW-0479">Metal-binding</keyword>
<dbReference type="PROSITE" id="PS01102">
    <property type="entry name" value="ZF_DKSA_1"/>
    <property type="match status" value="1"/>
</dbReference>
<evidence type="ECO:0000313" key="7">
    <source>
        <dbReference type="EMBL" id="CAB4728615.1"/>
    </source>
</evidence>
<keyword evidence="4" id="KW-0175">Coiled coil</keyword>
<dbReference type="PANTHER" id="PTHR33823">
    <property type="entry name" value="RNA POLYMERASE-BINDING TRANSCRIPTION FACTOR DKSA-RELATED"/>
    <property type="match status" value="1"/>
</dbReference>
<dbReference type="AlphaFoldDB" id="A0A6J6S1S2"/>
<evidence type="ECO:0000256" key="4">
    <source>
        <dbReference type="SAM" id="Coils"/>
    </source>
</evidence>
<proteinExistence type="predicted"/>
<dbReference type="GO" id="GO:0008270">
    <property type="term" value="F:zinc ion binding"/>
    <property type="evidence" value="ECO:0007669"/>
    <property type="project" value="UniProtKB-KW"/>
</dbReference>
<protein>
    <submittedName>
        <fullName evidence="7">Unannotated protein</fullName>
    </submittedName>
</protein>
<accession>A0A6J6S1S2</accession>
<dbReference type="Gene3D" id="1.20.120.910">
    <property type="entry name" value="DksA, coiled-coil domain"/>
    <property type="match status" value="1"/>
</dbReference>
<evidence type="ECO:0000256" key="5">
    <source>
        <dbReference type="SAM" id="MobiDB-lite"/>
    </source>
</evidence>
<name>A0A6J6S1S2_9ZZZZ</name>
<reference evidence="7" key="1">
    <citation type="submission" date="2020-05" db="EMBL/GenBank/DDBJ databases">
        <authorList>
            <person name="Chiriac C."/>
            <person name="Salcher M."/>
            <person name="Ghai R."/>
            <person name="Kavagutti S V."/>
        </authorList>
    </citation>
    <scope>NUCLEOTIDE SEQUENCE</scope>
</reference>
<feature type="region of interest" description="Disordered" evidence="5">
    <location>
        <begin position="75"/>
        <end position="157"/>
    </location>
</feature>
<dbReference type="InterPro" id="IPR020458">
    <property type="entry name" value="Znf_DskA_TraR_CS"/>
</dbReference>
<feature type="coiled-coil region" evidence="4">
    <location>
        <begin position="235"/>
        <end position="262"/>
    </location>
</feature>
<feature type="domain" description="Zinc finger DksA/TraR C4-type" evidence="6">
    <location>
        <begin position="309"/>
        <end position="343"/>
    </location>
</feature>
<evidence type="ECO:0000259" key="6">
    <source>
        <dbReference type="Pfam" id="PF01258"/>
    </source>
</evidence>
<dbReference type="PANTHER" id="PTHR33823:SF2">
    <property type="entry name" value="RNA POLYMERASE-BINDING TRANSCRIPTION FACTOR DKSA"/>
    <property type="match status" value="1"/>
</dbReference>
<keyword evidence="3" id="KW-0862">Zinc</keyword>
<dbReference type="SUPFAM" id="SSF57716">
    <property type="entry name" value="Glucocorticoid receptor-like (DNA-binding domain)"/>
    <property type="match status" value="1"/>
</dbReference>
<organism evidence="7">
    <name type="scientific">freshwater metagenome</name>
    <dbReference type="NCBI Taxonomy" id="449393"/>
    <lineage>
        <taxon>unclassified sequences</taxon>
        <taxon>metagenomes</taxon>
        <taxon>ecological metagenomes</taxon>
    </lineage>
</organism>